<dbReference type="InterPro" id="IPR058533">
    <property type="entry name" value="Cation_efflux_TM"/>
</dbReference>
<keyword evidence="5 6" id="KW-0472">Membrane</keyword>
<evidence type="ECO:0000256" key="3">
    <source>
        <dbReference type="ARBA" id="ARBA00022692"/>
    </source>
</evidence>
<dbReference type="Pfam" id="PF16916">
    <property type="entry name" value="ZT_dimer"/>
    <property type="match status" value="1"/>
</dbReference>
<evidence type="ECO:0000256" key="5">
    <source>
        <dbReference type="ARBA" id="ARBA00023136"/>
    </source>
</evidence>
<dbReference type="EMBL" id="DSGT01000007">
    <property type="protein sequence ID" value="HEW52994.1"/>
    <property type="molecule type" value="Genomic_DNA"/>
</dbReference>
<dbReference type="SUPFAM" id="SSF160240">
    <property type="entry name" value="Cation efflux protein cytoplasmic domain-like"/>
    <property type="match status" value="1"/>
</dbReference>
<gene>
    <name evidence="9" type="ORF">ENO77_02325</name>
</gene>
<evidence type="ECO:0000256" key="4">
    <source>
        <dbReference type="ARBA" id="ARBA00022989"/>
    </source>
</evidence>
<dbReference type="SUPFAM" id="SSF161111">
    <property type="entry name" value="Cation efflux protein transmembrane domain-like"/>
    <property type="match status" value="1"/>
</dbReference>
<evidence type="ECO:0000256" key="2">
    <source>
        <dbReference type="ARBA" id="ARBA00022448"/>
    </source>
</evidence>
<evidence type="ECO:0000259" key="7">
    <source>
        <dbReference type="Pfam" id="PF01545"/>
    </source>
</evidence>
<dbReference type="InterPro" id="IPR050291">
    <property type="entry name" value="CDF_Transporter"/>
</dbReference>
<dbReference type="Pfam" id="PF01545">
    <property type="entry name" value="Cation_efflux"/>
    <property type="match status" value="1"/>
</dbReference>
<reference evidence="9" key="1">
    <citation type="journal article" date="2020" name="mSystems">
        <title>Genome- and Community-Level Interaction Insights into Carbon Utilization and Element Cycling Functions of Hydrothermarchaeota in Hydrothermal Sediment.</title>
        <authorList>
            <person name="Zhou Z."/>
            <person name="Liu Y."/>
            <person name="Xu W."/>
            <person name="Pan J."/>
            <person name="Luo Z.H."/>
            <person name="Li M."/>
        </authorList>
    </citation>
    <scope>NUCLEOTIDE SEQUENCE [LARGE SCALE GENOMIC DNA]</scope>
    <source>
        <strain evidence="9">SpSt-16</strain>
    </source>
</reference>
<dbReference type="InterPro" id="IPR002524">
    <property type="entry name" value="Cation_efflux"/>
</dbReference>
<dbReference type="PANTHER" id="PTHR43840">
    <property type="entry name" value="MITOCHONDRIAL METAL TRANSPORTER 1-RELATED"/>
    <property type="match status" value="1"/>
</dbReference>
<proteinExistence type="predicted"/>
<feature type="transmembrane region" description="Helical" evidence="6">
    <location>
        <begin position="31"/>
        <end position="53"/>
    </location>
</feature>
<evidence type="ECO:0000256" key="6">
    <source>
        <dbReference type="SAM" id="Phobius"/>
    </source>
</evidence>
<dbReference type="Gene3D" id="3.30.70.1350">
    <property type="entry name" value="Cation efflux protein, cytoplasmic domain"/>
    <property type="match status" value="1"/>
</dbReference>
<feature type="transmembrane region" description="Helical" evidence="6">
    <location>
        <begin position="146"/>
        <end position="168"/>
    </location>
</feature>
<feature type="transmembrane region" description="Helical" evidence="6">
    <location>
        <begin position="73"/>
        <end position="96"/>
    </location>
</feature>
<organism evidence="9">
    <name type="scientific">Ignisphaera aggregans</name>
    <dbReference type="NCBI Taxonomy" id="334771"/>
    <lineage>
        <taxon>Archaea</taxon>
        <taxon>Thermoproteota</taxon>
        <taxon>Thermoprotei</taxon>
        <taxon>Desulfurococcales</taxon>
        <taxon>Desulfurococcaceae</taxon>
        <taxon>Ignisphaera</taxon>
    </lineage>
</organism>
<protein>
    <submittedName>
        <fullName evidence="9">Cation diffusion facilitator family transporter</fullName>
    </submittedName>
</protein>
<accession>A0A7C2VB39</accession>
<dbReference type="AlphaFoldDB" id="A0A7C2VB39"/>
<evidence type="ECO:0000313" key="9">
    <source>
        <dbReference type="EMBL" id="HEW52994.1"/>
    </source>
</evidence>
<sequence length="297" mass="32725">MHNIAIGFILNLATLVLKVFAYRDVASTALFADILNDITDCIGLFLLILGLYLSRKKTNNILYPFGLSRAMYVFGLISMSIFGGVLFTISFTASLTDLRYPPGPLDTATYGIAFVLSALVINGLNFALGLYSYLTARKADPATVGMIVDGSTDFLATFLALIAIVSLNDLIDDIGGIVVSVILLISVVSVSYRYFLILIGRAPPKHELIKILNVVLAIPGIVDINELKALMITEDEYLVILEVEANEDVDVGDLEEMSQKIEQAIKRAVPKVKHVVIEFVPRRKEPPTYRKLRIRDL</sequence>
<dbReference type="Gene3D" id="1.20.1510.10">
    <property type="entry name" value="Cation efflux protein transmembrane domain"/>
    <property type="match status" value="1"/>
</dbReference>
<dbReference type="NCBIfam" id="TIGR01297">
    <property type="entry name" value="CDF"/>
    <property type="match status" value="1"/>
</dbReference>
<evidence type="ECO:0000256" key="1">
    <source>
        <dbReference type="ARBA" id="ARBA00004141"/>
    </source>
</evidence>
<keyword evidence="3 6" id="KW-0812">Transmembrane</keyword>
<feature type="domain" description="Cation efflux protein transmembrane" evidence="7">
    <location>
        <begin position="5"/>
        <end position="198"/>
    </location>
</feature>
<keyword evidence="2" id="KW-0813">Transport</keyword>
<comment type="subcellular location">
    <subcellularLocation>
        <location evidence="1">Membrane</location>
        <topology evidence="1">Multi-pass membrane protein</topology>
    </subcellularLocation>
</comment>
<comment type="caution">
    <text evidence="9">The sequence shown here is derived from an EMBL/GenBank/DDBJ whole genome shotgun (WGS) entry which is preliminary data.</text>
</comment>
<feature type="transmembrane region" description="Helical" evidence="6">
    <location>
        <begin position="108"/>
        <end position="134"/>
    </location>
</feature>
<dbReference type="InterPro" id="IPR027470">
    <property type="entry name" value="Cation_efflux_CTD"/>
</dbReference>
<feature type="transmembrane region" description="Helical" evidence="6">
    <location>
        <begin position="174"/>
        <end position="195"/>
    </location>
</feature>
<keyword evidence="4 6" id="KW-1133">Transmembrane helix</keyword>
<dbReference type="GO" id="GO:0008324">
    <property type="term" value="F:monoatomic cation transmembrane transporter activity"/>
    <property type="evidence" value="ECO:0007669"/>
    <property type="project" value="InterPro"/>
</dbReference>
<feature type="domain" description="Cation efflux protein cytoplasmic" evidence="8">
    <location>
        <begin position="203"/>
        <end position="278"/>
    </location>
</feature>
<dbReference type="GO" id="GO:0016020">
    <property type="term" value="C:membrane"/>
    <property type="evidence" value="ECO:0007669"/>
    <property type="project" value="UniProtKB-SubCell"/>
</dbReference>
<evidence type="ECO:0000259" key="8">
    <source>
        <dbReference type="Pfam" id="PF16916"/>
    </source>
</evidence>
<name>A0A7C2VB39_9CREN</name>
<dbReference type="PANTHER" id="PTHR43840:SF15">
    <property type="entry name" value="MITOCHONDRIAL METAL TRANSPORTER 1-RELATED"/>
    <property type="match status" value="1"/>
</dbReference>
<dbReference type="InterPro" id="IPR027469">
    <property type="entry name" value="Cation_efflux_TMD_sf"/>
</dbReference>
<dbReference type="InterPro" id="IPR036837">
    <property type="entry name" value="Cation_efflux_CTD_sf"/>
</dbReference>